<dbReference type="PROSITE" id="PS50887">
    <property type="entry name" value="GGDEF"/>
    <property type="match status" value="1"/>
</dbReference>
<dbReference type="InterPro" id="IPR000014">
    <property type="entry name" value="PAS"/>
</dbReference>
<dbReference type="InterPro" id="IPR035965">
    <property type="entry name" value="PAS-like_dom_sf"/>
</dbReference>
<feature type="domain" description="GGDEF" evidence="3">
    <location>
        <begin position="413"/>
        <end position="544"/>
    </location>
</feature>
<dbReference type="PROSITE" id="PS50112">
    <property type="entry name" value="PAS"/>
    <property type="match status" value="1"/>
</dbReference>
<dbReference type="AlphaFoldDB" id="A0A0X8JMT9"/>
<dbReference type="STRING" id="44742.AXF13_13395"/>
<dbReference type="SUPFAM" id="SSF55785">
    <property type="entry name" value="PYP-like sensor domain (PAS domain)"/>
    <property type="match status" value="1"/>
</dbReference>
<dbReference type="InterPro" id="IPR013655">
    <property type="entry name" value="PAS_fold_3"/>
</dbReference>
<dbReference type="PROSITE" id="PS50113">
    <property type="entry name" value="PAC"/>
    <property type="match status" value="1"/>
</dbReference>
<dbReference type="SUPFAM" id="SSF55073">
    <property type="entry name" value="Nucleotide cyclase"/>
    <property type="match status" value="1"/>
</dbReference>
<dbReference type="Gene3D" id="3.30.450.20">
    <property type="entry name" value="PAS domain"/>
    <property type="match status" value="2"/>
</dbReference>
<dbReference type="Proteomes" id="UP000069241">
    <property type="component" value="Chromosome"/>
</dbReference>
<dbReference type="SMART" id="SM00091">
    <property type="entry name" value="PAS"/>
    <property type="match status" value="1"/>
</dbReference>
<dbReference type="PANTHER" id="PTHR44757:SF2">
    <property type="entry name" value="BIOFILM ARCHITECTURE MAINTENANCE PROTEIN MBAA"/>
    <property type="match status" value="1"/>
</dbReference>
<organism evidence="4 5">
    <name type="scientific">Desulfovibrio fairfieldensis</name>
    <dbReference type="NCBI Taxonomy" id="44742"/>
    <lineage>
        <taxon>Bacteria</taxon>
        <taxon>Pseudomonadati</taxon>
        <taxon>Thermodesulfobacteriota</taxon>
        <taxon>Desulfovibrionia</taxon>
        <taxon>Desulfovibrionales</taxon>
        <taxon>Desulfovibrionaceae</taxon>
        <taxon>Desulfovibrio</taxon>
    </lineage>
</organism>
<dbReference type="RefSeq" id="WP_062254922.1">
    <property type="nucleotide sequence ID" value="NZ_CP014229.1"/>
</dbReference>
<dbReference type="Gene3D" id="3.30.70.270">
    <property type="match status" value="1"/>
</dbReference>
<feature type="domain" description="PAC" evidence="2">
    <location>
        <begin position="331"/>
        <end position="384"/>
    </location>
</feature>
<evidence type="ECO:0000259" key="1">
    <source>
        <dbReference type="PROSITE" id="PS50112"/>
    </source>
</evidence>
<dbReference type="CDD" id="cd00130">
    <property type="entry name" value="PAS"/>
    <property type="match status" value="1"/>
</dbReference>
<feature type="domain" description="PAS" evidence="1">
    <location>
        <begin position="253"/>
        <end position="325"/>
    </location>
</feature>
<dbReference type="KEGG" id="dfi:AXF13_13395"/>
<dbReference type="Pfam" id="PF08447">
    <property type="entry name" value="PAS_3"/>
    <property type="match status" value="1"/>
</dbReference>
<evidence type="ECO:0000259" key="3">
    <source>
        <dbReference type="PROSITE" id="PS50887"/>
    </source>
</evidence>
<name>A0A0X8JMT9_9BACT</name>
<proteinExistence type="predicted"/>
<dbReference type="InterPro" id="IPR029787">
    <property type="entry name" value="Nucleotide_cyclase"/>
</dbReference>
<accession>A0A0X8JMT9</accession>
<dbReference type="EMBL" id="CP014229">
    <property type="protein sequence ID" value="AMD91629.1"/>
    <property type="molecule type" value="Genomic_DNA"/>
</dbReference>
<protein>
    <submittedName>
        <fullName evidence="4">Diguanylate cyclase</fullName>
    </submittedName>
</protein>
<dbReference type="Pfam" id="PF00990">
    <property type="entry name" value="GGDEF"/>
    <property type="match status" value="1"/>
</dbReference>
<sequence>MSTHPAHCLIPLTSSEPLWEWDIVSDALFLSLGACSRLRLPEPPTRMADFLSCIPPHALPRLNELREGVLSGTAGSCLECDYPFNNQWIQEHLLVLARNEKGRATKIMGRFTVTPALSGDPAVEAKARQSGLPEVGIWIYSIPSRNVWRDSICAALLGEDASGTYAVSYDDRTTSIHPADRKNLLRRYRLFIEQKLLGESIDDIIRVRLNNGQYARMLVRGSVLERDHTGRATLLAGTLQREESLRPGLRSSDDERLHYALDTVGDGLWDWDLRTDAVYYSPRCLAMLGYTPEQFPAHVDAWKDKIHPDDHDKIVDTQLAIVQSPRYGDSFECTYRMRRADGGWAWLFGRGCVTRRDENGRACHLVNIVTNITTAQTERDRLEELVKNDALTGLRSRAYCNLEAERIEKNNIRPVCVISCDITGLKMVNDNLGHAAGDELLAEAATLLRKPLRLTDCVARMGGDEFVVLLPGCAPDKGRELLRNIETCFAERNQHPGRMPLLAAFGLACSENPEMTLAKVMVQADTAMLRQKRAQRKTAHREIKNWIEARTGHNIRADDRLPVN</sequence>
<dbReference type="CDD" id="cd01949">
    <property type="entry name" value="GGDEF"/>
    <property type="match status" value="1"/>
</dbReference>
<dbReference type="InterPro" id="IPR052155">
    <property type="entry name" value="Biofilm_reg_signaling"/>
</dbReference>
<evidence type="ECO:0000313" key="5">
    <source>
        <dbReference type="Proteomes" id="UP000069241"/>
    </source>
</evidence>
<evidence type="ECO:0000313" key="4">
    <source>
        <dbReference type="EMBL" id="AMD91629.1"/>
    </source>
</evidence>
<dbReference type="NCBIfam" id="TIGR00254">
    <property type="entry name" value="GGDEF"/>
    <property type="match status" value="1"/>
</dbReference>
<dbReference type="SMART" id="SM00267">
    <property type="entry name" value="GGDEF"/>
    <property type="match status" value="1"/>
</dbReference>
<keyword evidence="5" id="KW-1185">Reference proteome</keyword>
<reference evidence="5" key="1">
    <citation type="submission" date="2016-02" db="EMBL/GenBank/DDBJ databases">
        <authorList>
            <person name="Holder M.E."/>
            <person name="Ajami N.J."/>
            <person name="Petrosino J.F."/>
        </authorList>
    </citation>
    <scope>NUCLEOTIDE SEQUENCE [LARGE SCALE GENOMIC DNA]</scope>
    <source>
        <strain evidence="5">CCUG 45958</strain>
    </source>
</reference>
<gene>
    <name evidence="4" type="ORF">AXF13_13395</name>
</gene>
<evidence type="ECO:0000259" key="2">
    <source>
        <dbReference type="PROSITE" id="PS50113"/>
    </source>
</evidence>
<dbReference type="InterPro" id="IPR000160">
    <property type="entry name" value="GGDEF_dom"/>
</dbReference>
<dbReference type="InterPro" id="IPR000700">
    <property type="entry name" value="PAS-assoc_C"/>
</dbReference>
<dbReference type="PANTHER" id="PTHR44757">
    <property type="entry name" value="DIGUANYLATE CYCLASE DGCP"/>
    <property type="match status" value="1"/>
</dbReference>
<dbReference type="InterPro" id="IPR043128">
    <property type="entry name" value="Rev_trsase/Diguanyl_cyclase"/>
</dbReference>